<keyword evidence="5" id="KW-1185">Reference proteome</keyword>
<evidence type="ECO:0000256" key="2">
    <source>
        <dbReference type="PROSITE-ProRule" id="PRU01002"/>
    </source>
</evidence>
<dbReference type="PROSITE" id="PS51667">
    <property type="entry name" value="WRC"/>
    <property type="match status" value="1"/>
</dbReference>
<dbReference type="AlphaFoldDB" id="A0A835R413"/>
<comment type="caution">
    <text evidence="4">The sequence shown here is derived from an EMBL/GenBank/DDBJ whole genome shotgun (WGS) entry which is preliminary data.</text>
</comment>
<dbReference type="Pfam" id="PF08879">
    <property type="entry name" value="WRC"/>
    <property type="match status" value="1"/>
</dbReference>
<dbReference type="InterPro" id="IPR014977">
    <property type="entry name" value="WRC_dom"/>
</dbReference>
<dbReference type="EMBL" id="JADCNL010000004">
    <property type="protein sequence ID" value="KAG0485241.1"/>
    <property type="molecule type" value="Genomic_DNA"/>
</dbReference>
<gene>
    <name evidence="4" type="ORF">HPP92_009320</name>
</gene>
<feature type="domain" description="WRC" evidence="3">
    <location>
        <begin position="166"/>
        <end position="212"/>
    </location>
</feature>
<protein>
    <recommendedName>
        <fullName evidence="3">WRC domain-containing protein</fullName>
    </recommendedName>
</protein>
<dbReference type="OrthoDB" id="5577209at2759"/>
<dbReference type="Proteomes" id="UP000636800">
    <property type="component" value="Unassembled WGS sequence"/>
</dbReference>
<name>A0A835R413_VANPL</name>
<keyword evidence="1" id="KW-0539">Nucleus</keyword>
<reference evidence="4 5" key="1">
    <citation type="journal article" date="2020" name="Nat. Food">
        <title>A phased Vanilla planifolia genome enables genetic improvement of flavour and production.</title>
        <authorList>
            <person name="Hasing T."/>
            <person name="Tang H."/>
            <person name="Brym M."/>
            <person name="Khazi F."/>
            <person name="Huang T."/>
            <person name="Chambers A.H."/>
        </authorList>
    </citation>
    <scope>NUCLEOTIDE SEQUENCE [LARGE SCALE GENOMIC DNA]</scope>
    <source>
        <tissue evidence="4">Leaf</tissue>
    </source>
</reference>
<organism evidence="4 5">
    <name type="scientific">Vanilla planifolia</name>
    <name type="common">Vanilla</name>
    <dbReference type="NCBI Taxonomy" id="51239"/>
    <lineage>
        <taxon>Eukaryota</taxon>
        <taxon>Viridiplantae</taxon>
        <taxon>Streptophyta</taxon>
        <taxon>Embryophyta</taxon>
        <taxon>Tracheophyta</taxon>
        <taxon>Spermatophyta</taxon>
        <taxon>Magnoliopsida</taxon>
        <taxon>Liliopsida</taxon>
        <taxon>Asparagales</taxon>
        <taxon>Orchidaceae</taxon>
        <taxon>Vanilloideae</taxon>
        <taxon>Vanilleae</taxon>
        <taxon>Vanilla</taxon>
    </lineage>
</organism>
<evidence type="ECO:0000259" key="3">
    <source>
        <dbReference type="PROSITE" id="PS51667"/>
    </source>
</evidence>
<comment type="caution">
    <text evidence="2">Lacks conserved residue(s) required for the propagation of feature annotation.</text>
</comment>
<evidence type="ECO:0000256" key="1">
    <source>
        <dbReference type="ARBA" id="ARBA00023242"/>
    </source>
</evidence>
<evidence type="ECO:0000313" key="4">
    <source>
        <dbReference type="EMBL" id="KAG0485241.1"/>
    </source>
</evidence>
<accession>A0A835R413</accession>
<sequence>MNQARKTKKNKEQKDVFGNANRRGCVGLMSMITYRSRNCFEFWQNGASRRRPRDGGETSLFISNKGACLPEKGLTFKKRKVSYVAEHGEVLMGGKRENRDILCFDDDEKATFFMEDGKYTCLKQRLNLINSIAVINKSSPQVAGEEERNHGEAPTVVTGEKPLDDEKMEARCSRVNAKGWQCSNMADSGYSLCRYHLRRPEKLRLKGRNQEEEGSSEDVMERKRWKKRWVCKTRSLNNLLNETTRLV</sequence>
<evidence type="ECO:0000313" key="5">
    <source>
        <dbReference type="Proteomes" id="UP000636800"/>
    </source>
</evidence>
<proteinExistence type="predicted"/>